<dbReference type="InterPro" id="IPR013986">
    <property type="entry name" value="DExx_box_DNA_helicase_dom_sf"/>
</dbReference>
<protein>
    <recommendedName>
        <fullName evidence="6">DNA 3'-5' helicase II</fullName>
    </recommendedName>
</protein>
<dbReference type="PANTHER" id="PTHR11070:SF2">
    <property type="entry name" value="ATP-DEPENDENT DNA HELICASE SRS2"/>
    <property type="match status" value="1"/>
</dbReference>
<keyword evidence="3" id="KW-0347">Helicase</keyword>
<sequence>MNITDIDINEAEKTLLPKDMHFDDERRDFIKGLESCDLLAVPGSGKTTALQAKLFCMARHLPLEKDQGILILSHTNNAVNEVKKKLHAECNQLFEAPHFIGTVQDFVDKFLAIPYYEQFYKQKVHVIDGMAYEQEVERYLKTSIWKLKKATLHLYKKGFNFTDIRIQRTKDGSLKYTRGMNDELSFKPVKKWIQEGTEQQKHEEIKGDLKIMKQAIMKKGILHYDDCYILADAYIRKYPFVKKTLRKRFKYVFIDETQDLKKYQLDLIDSIFDSDECCIQRIGDKNQTIFNKPDRDIPDQWNIRKVKYLQNSLRLTESIAKVVNPFAVDNVAGNKSESMFTVKGKRQLENGDIPPYLILFDEYGKNKLLTTFNDLIEKYALRSTVDGKKYGFHIVGWSIRRKGETANGKLRLEDIFPNCEKASVRGLNSYDTLSKFLVFGCRDYSMYECKTVIQKALVCLLRKLNVYDSDRRLFSKTRLENKIMLMGEDDFNDYKLLIYQTSVLLFLKRFSECYTLLVSYLTGSFSRIFEISTNNQVLADFCEKDFDTELINAETPSEFPDIEIESVHSTKGQTHCATMYVETSFKDYESSHLFKIKKKATRKRPEVLYPNPLFQEKAEYAQVTCKAVMHMMYVGFSRPTHLLCYASYKHNWNNKRIEKMEQLGWKIINL</sequence>
<dbReference type="GO" id="GO:0000725">
    <property type="term" value="P:recombinational repair"/>
    <property type="evidence" value="ECO:0007669"/>
    <property type="project" value="TreeGrafter"/>
</dbReference>
<evidence type="ECO:0000313" key="9">
    <source>
        <dbReference type="Proteomes" id="UP000004477"/>
    </source>
</evidence>
<dbReference type="AlphaFoldDB" id="D1PF95"/>
<evidence type="ECO:0000256" key="3">
    <source>
        <dbReference type="ARBA" id="ARBA00022806"/>
    </source>
</evidence>
<evidence type="ECO:0000256" key="4">
    <source>
        <dbReference type="ARBA" id="ARBA00022840"/>
    </source>
</evidence>
<dbReference type="Gene3D" id="1.10.10.160">
    <property type="match status" value="1"/>
</dbReference>
<dbReference type="HOGENOM" id="CLU_004585_8_1_10"/>
<keyword evidence="2" id="KW-0378">Hydrolase</keyword>
<dbReference type="GO" id="GO:0043138">
    <property type="term" value="F:3'-5' DNA helicase activity"/>
    <property type="evidence" value="ECO:0007669"/>
    <property type="project" value="TreeGrafter"/>
</dbReference>
<dbReference type="STRING" id="537011.PREVCOP_05902"/>
<keyword evidence="5" id="KW-0238">DNA-binding</keyword>
<evidence type="ECO:0000256" key="5">
    <source>
        <dbReference type="ARBA" id="ARBA00023125"/>
    </source>
</evidence>
<dbReference type="InterPro" id="IPR014016">
    <property type="entry name" value="UvrD-like_ATP-bd"/>
</dbReference>
<evidence type="ECO:0000313" key="8">
    <source>
        <dbReference type="EMBL" id="EFB34637.1"/>
    </source>
</evidence>
<dbReference type="GO" id="GO:0005524">
    <property type="term" value="F:ATP binding"/>
    <property type="evidence" value="ECO:0007669"/>
    <property type="project" value="UniProtKB-UniRule"/>
</dbReference>
<dbReference type="Pfam" id="PF00580">
    <property type="entry name" value="UvrD-helicase"/>
    <property type="match status" value="1"/>
</dbReference>
<evidence type="ECO:0000256" key="2">
    <source>
        <dbReference type="ARBA" id="ARBA00022801"/>
    </source>
</evidence>
<dbReference type="Gene3D" id="3.40.50.300">
    <property type="entry name" value="P-loop containing nucleotide triphosphate hydrolases"/>
    <property type="match status" value="1"/>
</dbReference>
<feature type="domain" description="UvrD-like helicase ATP-binding" evidence="7">
    <location>
        <begin position="19"/>
        <end position="338"/>
    </location>
</feature>
<reference evidence="8" key="1">
    <citation type="submission" date="2009-11" db="EMBL/GenBank/DDBJ databases">
        <authorList>
            <person name="Weinstock G."/>
            <person name="Sodergren E."/>
            <person name="Clifton S."/>
            <person name="Fulton L."/>
            <person name="Fulton B."/>
            <person name="Courtney L."/>
            <person name="Fronick C."/>
            <person name="Harrison M."/>
            <person name="Strong C."/>
            <person name="Farmer C."/>
            <person name="Delahaunty K."/>
            <person name="Markovic C."/>
            <person name="Hall O."/>
            <person name="Minx P."/>
            <person name="Tomlinson C."/>
            <person name="Mitreva M."/>
            <person name="Nelson J."/>
            <person name="Hou S."/>
            <person name="Wollam A."/>
            <person name="Pepin K.H."/>
            <person name="Johnson M."/>
            <person name="Bhonagiri V."/>
            <person name="Nash W.E."/>
            <person name="Warren W."/>
            <person name="Chinwalla A."/>
            <person name="Mardis E.R."/>
            <person name="Wilson R.K."/>
        </authorList>
    </citation>
    <scope>NUCLEOTIDE SEQUENCE [LARGE SCALE GENOMIC DNA]</scope>
    <source>
        <strain evidence="8">DSM 18205</strain>
    </source>
</reference>
<dbReference type="OrthoDB" id="9809039at2"/>
<accession>D1PF95</accession>
<proteinExistence type="predicted"/>
<dbReference type="GO" id="GO:0016787">
    <property type="term" value="F:hydrolase activity"/>
    <property type="evidence" value="ECO:0007669"/>
    <property type="project" value="UniProtKB-UniRule"/>
</dbReference>
<dbReference type="SUPFAM" id="SSF52540">
    <property type="entry name" value="P-loop containing nucleoside triphosphate hydrolases"/>
    <property type="match status" value="1"/>
</dbReference>
<keyword evidence="4" id="KW-0067">ATP-binding</keyword>
<keyword evidence="9" id="KW-1185">Reference proteome</keyword>
<dbReference type="GO" id="GO:0003677">
    <property type="term" value="F:DNA binding"/>
    <property type="evidence" value="ECO:0007669"/>
    <property type="project" value="UniProtKB-KW"/>
</dbReference>
<evidence type="ECO:0000256" key="6">
    <source>
        <dbReference type="ARBA" id="ARBA00034923"/>
    </source>
</evidence>
<dbReference type="EMBL" id="ACBX02000034">
    <property type="protein sequence ID" value="EFB34637.1"/>
    <property type="molecule type" value="Genomic_DNA"/>
</dbReference>
<keyword evidence="1" id="KW-0547">Nucleotide-binding</keyword>
<name>D1PF95_9BACT</name>
<organism evidence="8 9">
    <name type="scientific">Segatella copri DSM 18205</name>
    <dbReference type="NCBI Taxonomy" id="537011"/>
    <lineage>
        <taxon>Bacteria</taxon>
        <taxon>Pseudomonadati</taxon>
        <taxon>Bacteroidota</taxon>
        <taxon>Bacteroidia</taxon>
        <taxon>Bacteroidales</taxon>
        <taxon>Prevotellaceae</taxon>
        <taxon>Segatella</taxon>
    </lineage>
</organism>
<dbReference type="Proteomes" id="UP000004477">
    <property type="component" value="Unassembled WGS sequence"/>
</dbReference>
<dbReference type="InterPro" id="IPR027417">
    <property type="entry name" value="P-loop_NTPase"/>
</dbReference>
<gene>
    <name evidence="8" type="ORF">PREVCOP_05902</name>
</gene>
<dbReference type="PANTHER" id="PTHR11070">
    <property type="entry name" value="UVRD / RECB / PCRA DNA HELICASE FAMILY MEMBER"/>
    <property type="match status" value="1"/>
</dbReference>
<comment type="caution">
    <text evidence="8">The sequence shown here is derived from an EMBL/GenBank/DDBJ whole genome shotgun (WGS) entry which is preliminary data.</text>
</comment>
<dbReference type="PaxDb" id="537011-PREVCOP_05902"/>
<dbReference type="InterPro" id="IPR000212">
    <property type="entry name" value="DNA_helicase_UvrD/REP"/>
</dbReference>
<dbReference type="GeneID" id="69850330"/>
<dbReference type="PROSITE" id="PS51198">
    <property type="entry name" value="UVRD_HELICASE_ATP_BIND"/>
    <property type="match status" value="1"/>
</dbReference>
<dbReference type="RefSeq" id="WP_006848584.1">
    <property type="nucleotide sequence ID" value="NZ_CP085933.1"/>
</dbReference>
<evidence type="ECO:0000256" key="1">
    <source>
        <dbReference type="ARBA" id="ARBA00022741"/>
    </source>
</evidence>
<evidence type="ECO:0000259" key="7">
    <source>
        <dbReference type="PROSITE" id="PS51198"/>
    </source>
</evidence>